<dbReference type="Proteomes" id="UP000632766">
    <property type="component" value="Unassembled WGS sequence"/>
</dbReference>
<name>A0A8J7HR04_9NOST</name>
<evidence type="ECO:0000256" key="4">
    <source>
        <dbReference type="ARBA" id="ARBA00025742"/>
    </source>
</evidence>
<evidence type="ECO:0000256" key="2">
    <source>
        <dbReference type="ARBA" id="ARBA00022801"/>
    </source>
</evidence>
<dbReference type="GO" id="GO:0046872">
    <property type="term" value="F:metal ion binding"/>
    <property type="evidence" value="ECO:0007669"/>
    <property type="project" value="UniProtKB-KW"/>
</dbReference>
<dbReference type="InterPro" id="IPR050884">
    <property type="entry name" value="CNP_phosphodiesterase-III"/>
</dbReference>
<proteinExistence type="inferred from homology"/>
<comment type="caution">
    <text evidence="6">The sequence shown here is derived from an EMBL/GenBank/DDBJ whole genome shotgun (WGS) entry which is preliminary data.</text>
</comment>
<dbReference type="PANTHER" id="PTHR42988">
    <property type="entry name" value="PHOSPHOHYDROLASE"/>
    <property type="match status" value="1"/>
</dbReference>
<feature type="domain" description="Calcineurin-like phosphoesterase" evidence="5">
    <location>
        <begin position="5"/>
        <end position="249"/>
    </location>
</feature>
<dbReference type="InterPro" id="IPR004843">
    <property type="entry name" value="Calcineurin-like_PHP"/>
</dbReference>
<keyword evidence="7" id="KW-1185">Reference proteome</keyword>
<dbReference type="EMBL" id="JAECZC010000008">
    <property type="protein sequence ID" value="MBH8561935.1"/>
    <property type="molecule type" value="Genomic_DNA"/>
</dbReference>
<keyword evidence="2" id="KW-0378">Hydrolase</keyword>
<keyword evidence="1" id="KW-0479">Metal-binding</keyword>
<protein>
    <submittedName>
        <fullName evidence="6">Metallophosphoesterase</fullName>
    </submittedName>
</protein>
<dbReference type="SUPFAM" id="SSF56300">
    <property type="entry name" value="Metallo-dependent phosphatases"/>
    <property type="match status" value="1"/>
</dbReference>
<evidence type="ECO:0000313" key="7">
    <source>
        <dbReference type="Proteomes" id="UP000632766"/>
    </source>
</evidence>
<gene>
    <name evidence="6" type="ORF">I8748_07075</name>
</gene>
<dbReference type="PANTHER" id="PTHR42988:SF2">
    <property type="entry name" value="CYCLIC NUCLEOTIDE PHOSPHODIESTERASE CBUA0032-RELATED"/>
    <property type="match status" value="1"/>
</dbReference>
<evidence type="ECO:0000259" key="5">
    <source>
        <dbReference type="Pfam" id="PF00149"/>
    </source>
</evidence>
<sequence length="730" mass="83806">MAGMTWLHLSDWHQKGKEFDREVVRDALIRDIEEREKISPDLAKIDFIIFSGDVAYSGKKEEYAAARENLFEPVLQATGLSTERLFIVPGNHDLDRSAFELLPNSILKPFESNEQVKDWLTNEKKRDRLREPFAAYREFVIQYTHQTQPDYSSIHRLQIGGKRVALLGLNSALMAGRINERGEVNDDGKLIVGEPQLYDALHKIASDEVRIAVLHHPLELLTEFERDLITKRLQDNDGCHFLLCGHQHKAKAYQVTGTTGNCVIIPAGSSYSNRNYHNGYNFVHLDFATSEGIVYLRRWDYDDNYWCKHTAKSHEDGSITFEIPQKKIKAPPPAPPVPQPPPRTSVEDAKLNEHLETLVAKLKCGLVVPFLGADINLCDRSKHTNGIPYPWDWEPSGNYPPTSVELAAYLDKSQEYLRTVRCPLCDTETLPPECPLMAAIVTKVTRLDLQHVSQYLNVRLQGKDTINQAINEISQHNYTPNSLHRFFAQLPRLMDKMGYSSRIKTGVGREATRYQLLVTTNFDSTLEHGFLEAKQPFDLVSYTVVEENNEGEIFKQFMHQKFEHEIDGDQDSPIVPKGERKAIPPGTAPENLDFSLNERPVILKLYGPTEEQNSHRKSFAITEDHFIDYLAYGDSNSNPISILPISLLNKLKNSHIWFLGYSLRYWHQRVILHRIWPETEDRRRNWWAIHPKPGALDNELWRANHVELISEMPLENYVDELNKGLSKSVF</sequence>
<evidence type="ECO:0000256" key="3">
    <source>
        <dbReference type="ARBA" id="ARBA00023004"/>
    </source>
</evidence>
<dbReference type="Pfam" id="PF13289">
    <property type="entry name" value="SIR2_2"/>
    <property type="match status" value="1"/>
</dbReference>
<dbReference type="AlphaFoldDB" id="A0A8J7HR04"/>
<reference evidence="6 7" key="1">
    <citation type="journal article" date="2021" name="Int. J. Syst. Evol. Microbiol.">
        <title>Amazonocrinis nigriterrae gen. nov., sp. nov., Atlanticothrix silvestris gen. nov., sp. nov. and Dendronalium phyllosphericum gen. nov., sp. nov., nostocacean cyanobacteria from Brazilian environments.</title>
        <authorList>
            <person name="Alvarenga D.O."/>
            <person name="Andreote A.P.D."/>
            <person name="Branco L.H.Z."/>
            <person name="Delbaje E."/>
            <person name="Cruz R.B."/>
            <person name="Varani A.M."/>
            <person name="Fiore M.F."/>
        </authorList>
    </citation>
    <scope>NUCLEOTIDE SEQUENCE [LARGE SCALE GENOMIC DNA]</scope>
    <source>
        <strain evidence="6 7">CENA67</strain>
    </source>
</reference>
<evidence type="ECO:0000313" key="6">
    <source>
        <dbReference type="EMBL" id="MBH8561935.1"/>
    </source>
</evidence>
<dbReference type="RefSeq" id="WP_198123931.1">
    <property type="nucleotide sequence ID" value="NZ_JAECZC010000008.1"/>
</dbReference>
<evidence type="ECO:0000256" key="1">
    <source>
        <dbReference type="ARBA" id="ARBA00022723"/>
    </source>
</evidence>
<keyword evidence="3" id="KW-0408">Iron</keyword>
<dbReference type="Pfam" id="PF00149">
    <property type="entry name" value="Metallophos"/>
    <property type="match status" value="1"/>
</dbReference>
<organism evidence="6 7">
    <name type="scientific">Amazonocrinis nigriterrae CENA67</name>
    <dbReference type="NCBI Taxonomy" id="2794033"/>
    <lineage>
        <taxon>Bacteria</taxon>
        <taxon>Bacillati</taxon>
        <taxon>Cyanobacteriota</taxon>
        <taxon>Cyanophyceae</taxon>
        <taxon>Nostocales</taxon>
        <taxon>Nostocaceae</taxon>
        <taxon>Amazonocrinis</taxon>
        <taxon>Amazonocrinis nigriterrae</taxon>
    </lineage>
</organism>
<dbReference type="GO" id="GO:0016787">
    <property type="term" value="F:hydrolase activity"/>
    <property type="evidence" value="ECO:0007669"/>
    <property type="project" value="UniProtKB-KW"/>
</dbReference>
<dbReference type="Gene3D" id="3.60.21.10">
    <property type="match status" value="1"/>
</dbReference>
<dbReference type="InterPro" id="IPR029052">
    <property type="entry name" value="Metallo-depent_PP-like"/>
</dbReference>
<comment type="similarity">
    <text evidence="4">Belongs to the cyclic nucleotide phosphodiesterase class-III family.</text>
</comment>
<accession>A0A8J7HR04</accession>